<reference evidence="10" key="1">
    <citation type="journal article" date="2023" name="Mol. Phylogenet. Evol.">
        <title>Genome-scale phylogeny and comparative genomics of the fungal order Sordariales.</title>
        <authorList>
            <person name="Hensen N."/>
            <person name="Bonometti L."/>
            <person name="Westerberg I."/>
            <person name="Brannstrom I.O."/>
            <person name="Guillou S."/>
            <person name="Cros-Aarteil S."/>
            <person name="Calhoun S."/>
            <person name="Haridas S."/>
            <person name="Kuo A."/>
            <person name="Mondo S."/>
            <person name="Pangilinan J."/>
            <person name="Riley R."/>
            <person name="LaButti K."/>
            <person name="Andreopoulos B."/>
            <person name="Lipzen A."/>
            <person name="Chen C."/>
            <person name="Yan M."/>
            <person name="Daum C."/>
            <person name="Ng V."/>
            <person name="Clum A."/>
            <person name="Steindorff A."/>
            <person name="Ohm R.A."/>
            <person name="Martin F."/>
            <person name="Silar P."/>
            <person name="Natvig D.O."/>
            <person name="Lalanne C."/>
            <person name="Gautier V."/>
            <person name="Ament-Velasquez S.L."/>
            <person name="Kruys A."/>
            <person name="Hutchinson M.I."/>
            <person name="Powell A.J."/>
            <person name="Barry K."/>
            <person name="Miller A.N."/>
            <person name="Grigoriev I.V."/>
            <person name="Debuchy R."/>
            <person name="Gladieux P."/>
            <person name="Hiltunen Thoren M."/>
            <person name="Johannesson H."/>
        </authorList>
    </citation>
    <scope>NUCLEOTIDE SEQUENCE</scope>
    <source>
        <strain evidence="10">CBS 508.74</strain>
    </source>
</reference>
<dbReference type="GO" id="GO:0005886">
    <property type="term" value="C:plasma membrane"/>
    <property type="evidence" value="ECO:0007669"/>
    <property type="project" value="TreeGrafter"/>
</dbReference>
<evidence type="ECO:0000313" key="11">
    <source>
        <dbReference type="Proteomes" id="UP001302812"/>
    </source>
</evidence>
<dbReference type="RefSeq" id="XP_064670028.1">
    <property type="nucleotide sequence ID" value="XM_064817739.1"/>
</dbReference>
<dbReference type="SMART" id="SM00321">
    <property type="entry name" value="WSC"/>
    <property type="match status" value="1"/>
</dbReference>
<keyword evidence="4 7" id="KW-1133">Transmembrane helix</keyword>
<feature type="domain" description="WSC" evidence="9">
    <location>
        <begin position="50"/>
        <end position="140"/>
    </location>
</feature>
<evidence type="ECO:0000256" key="8">
    <source>
        <dbReference type="SAM" id="SignalP"/>
    </source>
</evidence>
<dbReference type="GeneID" id="89941864"/>
<name>A0AAN6TDN9_9PEZI</name>
<dbReference type="AlphaFoldDB" id="A0AAN6TDN9"/>
<reference evidence="10" key="2">
    <citation type="submission" date="2023-05" db="EMBL/GenBank/DDBJ databases">
        <authorList>
            <consortium name="Lawrence Berkeley National Laboratory"/>
            <person name="Steindorff A."/>
            <person name="Hensen N."/>
            <person name="Bonometti L."/>
            <person name="Westerberg I."/>
            <person name="Brannstrom I.O."/>
            <person name="Guillou S."/>
            <person name="Cros-Aarteil S."/>
            <person name="Calhoun S."/>
            <person name="Haridas S."/>
            <person name="Kuo A."/>
            <person name="Mondo S."/>
            <person name="Pangilinan J."/>
            <person name="Riley R."/>
            <person name="Labutti K."/>
            <person name="Andreopoulos B."/>
            <person name="Lipzen A."/>
            <person name="Chen C."/>
            <person name="Yanf M."/>
            <person name="Daum C."/>
            <person name="Ng V."/>
            <person name="Clum A."/>
            <person name="Ohm R."/>
            <person name="Martin F."/>
            <person name="Silar P."/>
            <person name="Natvig D."/>
            <person name="Lalanne C."/>
            <person name="Gautier V."/>
            <person name="Ament-Velasquez S.L."/>
            <person name="Kruys A."/>
            <person name="Hutchinson M.I."/>
            <person name="Powell A.J."/>
            <person name="Barry K."/>
            <person name="Miller A.N."/>
            <person name="Grigoriev I.V."/>
            <person name="Debuchy R."/>
            <person name="Gladieux P."/>
            <person name="Thoren M.H."/>
            <person name="Johannesson H."/>
        </authorList>
    </citation>
    <scope>NUCLEOTIDE SEQUENCE</scope>
    <source>
        <strain evidence="10">CBS 508.74</strain>
    </source>
</reference>
<dbReference type="Pfam" id="PF01822">
    <property type="entry name" value="WSC"/>
    <property type="match status" value="1"/>
</dbReference>
<evidence type="ECO:0000313" key="10">
    <source>
        <dbReference type="EMBL" id="KAK4112458.1"/>
    </source>
</evidence>
<evidence type="ECO:0000256" key="6">
    <source>
        <dbReference type="ARBA" id="ARBA00023180"/>
    </source>
</evidence>
<keyword evidence="5 7" id="KW-0472">Membrane</keyword>
<evidence type="ECO:0000256" key="4">
    <source>
        <dbReference type="ARBA" id="ARBA00022989"/>
    </source>
</evidence>
<dbReference type="Proteomes" id="UP001302812">
    <property type="component" value="Unassembled WGS sequence"/>
</dbReference>
<comment type="subcellular location">
    <subcellularLocation>
        <location evidence="1">Membrane</location>
        <topology evidence="1">Single-pass membrane protein</topology>
    </subcellularLocation>
</comment>
<protein>
    <recommendedName>
        <fullName evidence="9">WSC domain-containing protein</fullName>
    </recommendedName>
</protein>
<evidence type="ECO:0000256" key="5">
    <source>
        <dbReference type="ARBA" id="ARBA00023136"/>
    </source>
</evidence>
<feature type="chain" id="PRO_5042919340" description="WSC domain-containing protein" evidence="8">
    <location>
        <begin position="18"/>
        <end position="288"/>
    </location>
</feature>
<sequence>MKFIGFLAATLLASADALPDIIPNIRGTKTILGRYEKGVQQPSETPVLNSPKVQGCFKSSGELKMNRTIEFNSIGECATKVCYVGGYSVAGTMGGNQCWCGNTYPPKEDVVEDKNCNAPCSGYDQEACGGSFFWTIYNTGLTLAVRYSNEQSTSTSSSATKTAEPTSVVSLSQSTVVVTQPPESEVATSSGPNVAGIVAGVVVGVVVAAGITAGVFLYMRKKRNDEIEAEHRRNAAVNAFMGKPPGSSGGLSMTDSRLDPVMAHRRMSDGSIADNQDYSRKILRVTNA</sequence>
<dbReference type="InterPro" id="IPR051836">
    <property type="entry name" value="Kremen_rcpt"/>
</dbReference>
<evidence type="ECO:0000259" key="9">
    <source>
        <dbReference type="PROSITE" id="PS51212"/>
    </source>
</evidence>
<proteinExistence type="predicted"/>
<keyword evidence="11" id="KW-1185">Reference proteome</keyword>
<evidence type="ECO:0000256" key="3">
    <source>
        <dbReference type="ARBA" id="ARBA00022729"/>
    </source>
</evidence>
<comment type="caution">
    <text evidence="10">The sequence shown here is derived from an EMBL/GenBank/DDBJ whole genome shotgun (WGS) entry which is preliminary data.</text>
</comment>
<keyword evidence="6" id="KW-0325">Glycoprotein</keyword>
<organism evidence="10 11">
    <name type="scientific">Canariomyces notabilis</name>
    <dbReference type="NCBI Taxonomy" id="2074819"/>
    <lineage>
        <taxon>Eukaryota</taxon>
        <taxon>Fungi</taxon>
        <taxon>Dikarya</taxon>
        <taxon>Ascomycota</taxon>
        <taxon>Pezizomycotina</taxon>
        <taxon>Sordariomycetes</taxon>
        <taxon>Sordariomycetidae</taxon>
        <taxon>Sordariales</taxon>
        <taxon>Chaetomiaceae</taxon>
        <taxon>Canariomyces</taxon>
    </lineage>
</organism>
<gene>
    <name evidence="10" type="ORF">N656DRAFT_798248</name>
</gene>
<accession>A0AAN6TDN9</accession>
<dbReference type="PANTHER" id="PTHR24269:SF23">
    <property type="entry name" value="PLASMA MEMBRANE SENSOR TRANSDUCER (EUROFUNG)"/>
    <property type="match status" value="1"/>
</dbReference>
<keyword evidence="2 7" id="KW-0812">Transmembrane</keyword>
<dbReference type="InterPro" id="IPR002889">
    <property type="entry name" value="WSC_carb-bd"/>
</dbReference>
<evidence type="ECO:0000256" key="2">
    <source>
        <dbReference type="ARBA" id="ARBA00022692"/>
    </source>
</evidence>
<feature type="transmembrane region" description="Helical" evidence="7">
    <location>
        <begin position="194"/>
        <end position="218"/>
    </location>
</feature>
<feature type="signal peptide" evidence="8">
    <location>
        <begin position="1"/>
        <end position="17"/>
    </location>
</feature>
<dbReference type="EMBL" id="MU853342">
    <property type="protein sequence ID" value="KAK4112458.1"/>
    <property type="molecule type" value="Genomic_DNA"/>
</dbReference>
<evidence type="ECO:0000256" key="7">
    <source>
        <dbReference type="SAM" id="Phobius"/>
    </source>
</evidence>
<evidence type="ECO:0000256" key="1">
    <source>
        <dbReference type="ARBA" id="ARBA00004167"/>
    </source>
</evidence>
<keyword evidence="3 8" id="KW-0732">Signal</keyword>
<dbReference type="PROSITE" id="PS51212">
    <property type="entry name" value="WSC"/>
    <property type="match status" value="1"/>
</dbReference>
<dbReference type="PANTHER" id="PTHR24269">
    <property type="entry name" value="KREMEN PROTEIN"/>
    <property type="match status" value="1"/>
</dbReference>